<proteinExistence type="predicted"/>
<dbReference type="Proteomes" id="UP001209570">
    <property type="component" value="Unassembled WGS sequence"/>
</dbReference>
<dbReference type="CDD" id="cd00657">
    <property type="entry name" value="Ferritin_like"/>
    <property type="match status" value="1"/>
</dbReference>
<accession>A0AAD5LCQ6</accession>
<dbReference type="SUPFAM" id="SSF47240">
    <property type="entry name" value="Ferritin-like"/>
    <property type="match status" value="1"/>
</dbReference>
<evidence type="ECO:0000256" key="1">
    <source>
        <dbReference type="SAM" id="MobiDB-lite"/>
    </source>
</evidence>
<dbReference type="AlphaFoldDB" id="A0AAD5LCQ6"/>
<dbReference type="Pfam" id="PF13692">
    <property type="entry name" value="Glyco_trans_1_4"/>
    <property type="match status" value="1"/>
</dbReference>
<gene>
    <name evidence="2" type="ORF">P43SY_007751</name>
</gene>
<name>A0AAD5LCQ6_PYTIN</name>
<keyword evidence="3" id="KW-1185">Reference proteome</keyword>
<evidence type="ECO:0000313" key="2">
    <source>
        <dbReference type="EMBL" id="KAJ0396426.1"/>
    </source>
</evidence>
<dbReference type="PANTHER" id="PTHR42782:SF4">
    <property type="entry name" value="DUF455 DOMAIN-CONTAINING PROTEIN"/>
    <property type="match status" value="1"/>
</dbReference>
<dbReference type="PANTHER" id="PTHR42782">
    <property type="entry name" value="SI:CH73-314G15.3"/>
    <property type="match status" value="1"/>
</dbReference>
<protein>
    <submittedName>
        <fullName evidence="2">Uncharacterized protein</fullName>
    </submittedName>
</protein>
<dbReference type="Pfam" id="PF04305">
    <property type="entry name" value="DUF455"/>
    <property type="match status" value="1"/>
</dbReference>
<evidence type="ECO:0000313" key="3">
    <source>
        <dbReference type="Proteomes" id="UP001209570"/>
    </source>
</evidence>
<feature type="compositionally biased region" description="Basic and acidic residues" evidence="1">
    <location>
        <begin position="71"/>
        <end position="82"/>
    </location>
</feature>
<feature type="region of interest" description="Disordered" evidence="1">
    <location>
        <begin position="71"/>
        <end position="97"/>
    </location>
</feature>
<sequence>MLRVRARWLLPSRRRSAAAWRSLSTLPVEGDSLLRIGERVLRTGDPAEKVAITLRCQELWERGALRLHDGDAWRSDPPERPARSALPKLLPPKQMPSPKDMDAPIPVVMLHALAHIELGAIDNYWDTLVRFDPAKYALPKAFYDDFLGVASDEARHFAMVDARLRELGSFYGALPATTALLEHATNTASALAARLAVVPLVQEARGLDSGDRLVHRLRSVGDKASAAVVEQIVFEERGHVACGIKWFRHLCDNVLHVDAVAYFHELVLQFFPDGLPGPFDMEARLAANMEAAWYQPLEAKPRAFDNTPQAPVPSSASTRLAQFAASKKKVVLAGSVWPERTSSAAGVRSSDIIGVLQGAGFHVICVSPSRLNAHTEALERDHGVQCVQCDANSDALQSLLLETPPQLVIFDRFIAEEMYGWQVERYAPTALRVLDLQDVHFLRRAREVLVKKRGVPFAETLDLATLPLDRDVEKHVIRELASIHRSDLTLFVSDAERDVLTSRFQVAPELLHRCDFFYPCVPPPQALPAFDDRRDVAFIGSFKHAPNVDAVEWLARSIAPLLRGQQQSSRGSPEIHIYGSYSQDAKKYQRLHDPSRGVRLMGFAPDVHETLRQYRVTVAPLRFGAGIKGKIADSWFNGTPCVTTSIGAEGMRLDATPWGGRIEDDPLRFAQATLALYDSRDEWTTAQRHGQQAVEARYDGSRNGAALLERLERAQAEREKTREANWMGRILWSERFRATEFMSRYIRIKNEHERERRAPGAGQ</sequence>
<reference evidence="2" key="1">
    <citation type="submission" date="2021-12" db="EMBL/GenBank/DDBJ databases">
        <title>Prjna785345.</title>
        <authorList>
            <person name="Rujirawat T."/>
            <person name="Krajaejun T."/>
        </authorList>
    </citation>
    <scope>NUCLEOTIDE SEQUENCE</scope>
    <source>
        <strain evidence="2">Pi057C3</strain>
    </source>
</reference>
<dbReference type="InterPro" id="IPR009078">
    <property type="entry name" value="Ferritin-like_SF"/>
</dbReference>
<dbReference type="SUPFAM" id="SSF53756">
    <property type="entry name" value="UDP-Glycosyltransferase/glycogen phosphorylase"/>
    <property type="match status" value="1"/>
</dbReference>
<dbReference type="EMBL" id="JAKCXM010000295">
    <property type="protein sequence ID" value="KAJ0396426.1"/>
    <property type="molecule type" value="Genomic_DNA"/>
</dbReference>
<organism evidence="2 3">
    <name type="scientific">Pythium insidiosum</name>
    <name type="common">Pythiosis disease agent</name>
    <dbReference type="NCBI Taxonomy" id="114742"/>
    <lineage>
        <taxon>Eukaryota</taxon>
        <taxon>Sar</taxon>
        <taxon>Stramenopiles</taxon>
        <taxon>Oomycota</taxon>
        <taxon>Peronosporomycetes</taxon>
        <taxon>Pythiales</taxon>
        <taxon>Pythiaceae</taxon>
        <taxon>Pythium</taxon>
    </lineage>
</organism>
<dbReference type="Gene3D" id="3.40.50.2000">
    <property type="entry name" value="Glycogen Phosphorylase B"/>
    <property type="match status" value="1"/>
</dbReference>
<dbReference type="InterPro" id="IPR007402">
    <property type="entry name" value="DUF455"/>
</dbReference>
<comment type="caution">
    <text evidence="2">The sequence shown here is derived from an EMBL/GenBank/DDBJ whole genome shotgun (WGS) entry which is preliminary data.</text>
</comment>